<dbReference type="InterPro" id="IPR004000">
    <property type="entry name" value="Actin"/>
</dbReference>
<dbReference type="Pfam" id="PF00022">
    <property type="entry name" value="Actin"/>
    <property type="match status" value="1"/>
</dbReference>
<comment type="similarity">
    <text evidence="2">Belongs to the actin family. ARP6 subfamily.</text>
</comment>
<dbReference type="FunFam" id="3.90.640.10:FF:000014">
    <property type="entry name" value="Putative actin-related protein 6"/>
    <property type="match status" value="1"/>
</dbReference>
<dbReference type="InterPro" id="IPR043129">
    <property type="entry name" value="ATPase_NBD"/>
</dbReference>
<sequence>MPRASKAQERSLPGQTLVVDNGGYTIKAAFAQDTANEDACKIIPNCVARDRGKRVWVGSQLERCTDFGEIAFRRPIEKGFVVNWEAEKAIWDDSFINKGAALQASANAPAALQANCDQMIFEEYEFASYSRCVGSSLNAYNDIPRLFGDSQPHENSAIRPAECLFVIDSGFSHTTTTPLLFGKPIQQAVRRLEVGGKLLTNDLKHLVSVRHYNMTDETYLMNEIKEAVCFVSSDFKRNLDRTWKGSSAKQKAPNEGEEDVVIDYVLPDYNDRKAGHIRAHDPSRSAKLRKLGAMGGGAEVSEEYMTLGNERFTAPELLFNPMDIGLRQLGVPEMVMQSMSAVPTGLWPAMLANILVVGGNARMQGFMPRFPVKSTCLGGVRLAQDRATLRSLQVTKQEYQEHGSGWLGRVFSNSVAR</sequence>
<dbReference type="AlphaFoldDB" id="A0AA43QI39"/>
<dbReference type="SUPFAM" id="SSF53067">
    <property type="entry name" value="Actin-like ATPase domain"/>
    <property type="match status" value="2"/>
</dbReference>
<dbReference type="Gene3D" id="3.90.640.10">
    <property type="entry name" value="Actin, Chain A, domain 4"/>
    <property type="match status" value="1"/>
</dbReference>
<dbReference type="GO" id="GO:0005737">
    <property type="term" value="C:cytoplasm"/>
    <property type="evidence" value="ECO:0007669"/>
    <property type="project" value="UniProtKB-SubCell"/>
</dbReference>
<dbReference type="EMBL" id="JAPUFD010000002">
    <property type="protein sequence ID" value="MDI1486054.1"/>
    <property type="molecule type" value="Genomic_DNA"/>
</dbReference>
<dbReference type="Proteomes" id="UP001161017">
    <property type="component" value="Unassembled WGS sequence"/>
</dbReference>
<name>A0AA43QI39_9LECA</name>
<evidence type="ECO:0000256" key="1">
    <source>
        <dbReference type="ARBA" id="ARBA00004496"/>
    </source>
</evidence>
<evidence type="ECO:0000313" key="9">
    <source>
        <dbReference type="Proteomes" id="UP001161017"/>
    </source>
</evidence>
<evidence type="ECO:0000256" key="3">
    <source>
        <dbReference type="ARBA" id="ARBA00018633"/>
    </source>
</evidence>
<keyword evidence="4" id="KW-0963">Cytoplasm</keyword>
<protein>
    <recommendedName>
        <fullName evidence="3">Actin-like protein ARP6</fullName>
    </recommendedName>
    <alternativeName>
        <fullName evidence="7">Actin-like protein arp6</fullName>
    </alternativeName>
</protein>
<evidence type="ECO:0000256" key="2">
    <source>
        <dbReference type="ARBA" id="ARBA00005665"/>
    </source>
</evidence>
<comment type="function">
    <text evidence="5">Component of the SWR1 complex which mediates the ATP-dependent exchange of histone H2A for the H2A variant HZT1 leading to transcriptional regulation of selected genes by chromatin remodeling. Involved in chromosome stability.</text>
</comment>
<comment type="subcellular location">
    <subcellularLocation>
        <location evidence="1">Cytoplasm</location>
    </subcellularLocation>
</comment>
<reference evidence="8" key="1">
    <citation type="journal article" date="2023" name="Genome Biol. Evol.">
        <title>First Whole Genome Sequence and Flow Cytometry Genome Size Data for the Lichen-Forming Fungus Ramalina farinacea (Ascomycota).</title>
        <authorList>
            <person name="Llewellyn T."/>
            <person name="Mian S."/>
            <person name="Hill R."/>
            <person name="Leitch I.J."/>
            <person name="Gaya E."/>
        </authorList>
    </citation>
    <scope>NUCLEOTIDE SEQUENCE</scope>
    <source>
        <strain evidence="8">LIQ254RAFAR</strain>
    </source>
</reference>
<evidence type="ECO:0000256" key="5">
    <source>
        <dbReference type="ARBA" id="ARBA00025222"/>
    </source>
</evidence>
<comment type="caution">
    <text evidence="8">The sequence shown here is derived from an EMBL/GenBank/DDBJ whole genome shotgun (WGS) entry which is preliminary data.</text>
</comment>
<accession>A0AA43QI39</accession>
<evidence type="ECO:0000256" key="7">
    <source>
        <dbReference type="ARBA" id="ARBA00073820"/>
    </source>
</evidence>
<gene>
    <name evidence="8" type="primary">ARP6</name>
    <name evidence="8" type="ORF">OHK93_004244</name>
</gene>
<dbReference type="PANTHER" id="PTHR11937">
    <property type="entry name" value="ACTIN"/>
    <property type="match status" value="1"/>
</dbReference>
<proteinExistence type="inferred from homology"/>
<keyword evidence="9" id="KW-1185">Reference proteome</keyword>
<dbReference type="CDD" id="cd10210">
    <property type="entry name" value="ASKHA_NBD_Arp6"/>
    <property type="match status" value="1"/>
</dbReference>
<dbReference type="GO" id="GO:0005634">
    <property type="term" value="C:nucleus"/>
    <property type="evidence" value="ECO:0007669"/>
    <property type="project" value="UniProtKB-ARBA"/>
</dbReference>
<organism evidence="8 9">
    <name type="scientific">Ramalina farinacea</name>
    <dbReference type="NCBI Taxonomy" id="258253"/>
    <lineage>
        <taxon>Eukaryota</taxon>
        <taxon>Fungi</taxon>
        <taxon>Dikarya</taxon>
        <taxon>Ascomycota</taxon>
        <taxon>Pezizomycotina</taxon>
        <taxon>Lecanoromycetes</taxon>
        <taxon>OSLEUM clade</taxon>
        <taxon>Lecanoromycetidae</taxon>
        <taxon>Lecanorales</taxon>
        <taxon>Lecanorineae</taxon>
        <taxon>Ramalinaceae</taxon>
        <taxon>Ramalina</taxon>
    </lineage>
</organism>
<dbReference type="SMART" id="SM00268">
    <property type="entry name" value="ACTIN"/>
    <property type="match status" value="1"/>
</dbReference>
<dbReference type="Gene3D" id="3.30.420.40">
    <property type="match status" value="2"/>
</dbReference>
<evidence type="ECO:0000313" key="8">
    <source>
        <dbReference type="EMBL" id="MDI1486054.1"/>
    </source>
</evidence>
<dbReference type="Gene3D" id="2.30.36.70">
    <property type="entry name" value="Actin, Chain A, domain 2"/>
    <property type="match status" value="1"/>
</dbReference>
<evidence type="ECO:0000256" key="6">
    <source>
        <dbReference type="ARBA" id="ARBA00063309"/>
    </source>
</evidence>
<comment type="subunit">
    <text evidence="6">Component of the SWR1 chromatin remodeling complex.</text>
</comment>
<evidence type="ECO:0000256" key="4">
    <source>
        <dbReference type="ARBA" id="ARBA00022490"/>
    </source>
</evidence>